<dbReference type="EMBL" id="JASGXD010000004">
    <property type="protein sequence ID" value="KAK6006485.1"/>
    <property type="molecule type" value="Genomic_DNA"/>
</dbReference>
<dbReference type="Proteomes" id="UP001341245">
    <property type="component" value="Unassembled WGS sequence"/>
</dbReference>
<organism evidence="1 2">
    <name type="scientific">Aureobasidium pullulans</name>
    <name type="common">Black yeast</name>
    <name type="synonym">Pullularia pullulans</name>
    <dbReference type="NCBI Taxonomy" id="5580"/>
    <lineage>
        <taxon>Eukaryota</taxon>
        <taxon>Fungi</taxon>
        <taxon>Dikarya</taxon>
        <taxon>Ascomycota</taxon>
        <taxon>Pezizomycotina</taxon>
        <taxon>Dothideomycetes</taxon>
        <taxon>Dothideomycetidae</taxon>
        <taxon>Dothideales</taxon>
        <taxon>Saccotheciaceae</taxon>
        <taxon>Aureobasidium</taxon>
    </lineage>
</organism>
<proteinExistence type="predicted"/>
<sequence>MSLNAHDKAIIEAMFRDNCDVNTVLKVIPYAARRTLYRMQQNMELFRQVTKPPTAIKRRGRRHVITPIMR</sequence>
<protein>
    <submittedName>
        <fullName evidence="1">Uncharacterized protein</fullName>
    </submittedName>
</protein>
<evidence type="ECO:0000313" key="1">
    <source>
        <dbReference type="EMBL" id="KAK6006485.1"/>
    </source>
</evidence>
<comment type="caution">
    <text evidence="1">The sequence shown here is derived from an EMBL/GenBank/DDBJ whole genome shotgun (WGS) entry which is preliminary data.</text>
</comment>
<accession>A0ABR0TRJ1</accession>
<gene>
    <name evidence="1" type="ORF">QM012_006895</name>
</gene>
<reference evidence="1 2" key="1">
    <citation type="submission" date="2023-11" db="EMBL/GenBank/DDBJ databases">
        <title>Draft genome sequence and annotation of the polyextremotolerant black yeast-like fungus Aureobasidium pullulans NRRL 62042.</title>
        <authorList>
            <person name="Dielentheis-Frenken M.R.E."/>
            <person name="Wibberg D."/>
            <person name="Blank L.M."/>
            <person name="Tiso T."/>
        </authorList>
    </citation>
    <scope>NUCLEOTIDE SEQUENCE [LARGE SCALE GENOMIC DNA]</scope>
    <source>
        <strain evidence="1 2">NRRL 62042</strain>
    </source>
</reference>
<evidence type="ECO:0000313" key="2">
    <source>
        <dbReference type="Proteomes" id="UP001341245"/>
    </source>
</evidence>
<name>A0ABR0TRJ1_AURPU</name>
<keyword evidence="2" id="KW-1185">Reference proteome</keyword>